<dbReference type="Pfam" id="PF14493">
    <property type="entry name" value="HTH_40"/>
    <property type="match status" value="1"/>
</dbReference>
<feature type="compositionally biased region" description="Polar residues" evidence="12">
    <location>
        <begin position="824"/>
        <end position="833"/>
    </location>
</feature>
<dbReference type="PROSITE" id="PS51194">
    <property type="entry name" value="HELICASE_CTER"/>
    <property type="match status" value="1"/>
</dbReference>
<feature type="domain" description="Helicase C-terminal" evidence="15">
    <location>
        <begin position="248"/>
        <end position="394"/>
    </location>
</feature>
<dbReference type="PROSITE" id="PS51192">
    <property type="entry name" value="HELICASE_ATP_BIND_1"/>
    <property type="match status" value="1"/>
</dbReference>
<keyword evidence="8" id="KW-0413">Isomerase</keyword>
<reference evidence="18" key="1">
    <citation type="submission" date="2012-05" db="EMBL/GenBank/DDBJ databases">
        <title>Whole Genome Assembly of Lutzomyia longipalpis.</title>
        <authorList>
            <person name="Richards S."/>
            <person name="Qu C."/>
            <person name="Dillon R."/>
            <person name="Worley K."/>
            <person name="Scherer S."/>
            <person name="Batterton M."/>
            <person name="Taylor A."/>
            <person name="Hawes A."/>
            <person name="Hernandez B."/>
            <person name="Kovar C."/>
            <person name="Mandapat C."/>
            <person name="Pham C."/>
            <person name="Qu C."/>
            <person name="Jing C."/>
            <person name="Bess C."/>
            <person name="Bandaranaike D."/>
            <person name="Ngo D."/>
            <person name="Ongeri F."/>
            <person name="Arias F."/>
            <person name="Lara F."/>
            <person name="Weissenberger G."/>
            <person name="Kamau G."/>
            <person name="Han H."/>
            <person name="Shen H."/>
            <person name="Dinh H."/>
            <person name="Khalil I."/>
            <person name="Jones J."/>
            <person name="Shafer J."/>
            <person name="Jayaseelan J."/>
            <person name="Quiroz J."/>
            <person name="Blankenburg K."/>
            <person name="Nguyen L."/>
            <person name="Jackson L."/>
            <person name="Francisco L."/>
            <person name="Tang L.-Y."/>
            <person name="Pu L.-L."/>
            <person name="Perales L."/>
            <person name="Lorensuhewa L."/>
            <person name="Munidasa M."/>
            <person name="Coyle M."/>
            <person name="Taylor M."/>
            <person name="Puazo M."/>
            <person name="Firestine M."/>
            <person name="Scheel M."/>
            <person name="Javaid M."/>
            <person name="Wang M."/>
            <person name="Li M."/>
            <person name="Tabassum N."/>
            <person name="Saada N."/>
            <person name="Osuji N."/>
            <person name="Aqrawi P."/>
            <person name="Fu Q."/>
            <person name="Thornton R."/>
            <person name="Raj R."/>
            <person name="Goodspeed R."/>
            <person name="Mata R."/>
            <person name="Najjar R."/>
            <person name="Gubbala S."/>
            <person name="Lee S."/>
            <person name="Denson S."/>
            <person name="Patil S."/>
            <person name="Macmil S."/>
            <person name="Qi S."/>
            <person name="Matskevitch T."/>
            <person name="Palculict T."/>
            <person name="Mathew T."/>
            <person name="Vee V."/>
            <person name="Velamala V."/>
            <person name="Korchina V."/>
            <person name="Cai W."/>
            <person name="Liu W."/>
            <person name="Dai W."/>
            <person name="Zou X."/>
            <person name="Zhu Y."/>
            <person name="Zhang Y."/>
            <person name="Wu Y.-Q."/>
            <person name="Xin Y."/>
            <person name="Nazarath L."/>
            <person name="Kovar C."/>
            <person name="Han Y."/>
            <person name="Muzny D."/>
            <person name="Gibbs R."/>
        </authorList>
    </citation>
    <scope>NUCLEOTIDE SEQUENCE [LARGE SCALE GENOMIC DNA]</scope>
    <source>
        <strain evidence="18">Jacobina</strain>
    </source>
</reference>
<comment type="cofactor">
    <cofactor evidence="1">
        <name>Zn(2+)</name>
        <dbReference type="ChEBI" id="CHEBI:29105"/>
    </cofactor>
</comment>
<evidence type="ECO:0000313" key="17">
    <source>
        <dbReference type="EnsemblMetazoa" id="LLOJ010109-PA"/>
    </source>
</evidence>
<reference evidence="17" key="3">
    <citation type="submission" date="2020-05" db="UniProtKB">
        <authorList>
            <consortium name="EnsemblMetazoa"/>
        </authorList>
    </citation>
    <scope>IDENTIFICATION</scope>
    <source>
        <strain evidence="17">Jacobina</strain>
    </source>
</reference>
<comment type="similarity">
    <text evidence="2 11">Belongs to the helicase family. RecQ subfamily.</text>
</comment>
<comment type="subcellular location">
    <subcellularLocation>
        <location evidence="11">Nucleus</location>
    </subcellularLocation>
</comment>
<evidence type="ECO:0000256" key="7">
    <source>
        <dbReference type="ARBA" id="ARBA00023125"/>
    </source>
</evidence>
<dbReference type="GO" id="GO:0000724">
    <property type="term" value="P:double-strand break repair via homologous recombination"/>
    <property type="evidence" value="ECO:0007669"/>
    <property type="project" value="TreeGrafter"/>
</dbReference>
<organism evidence="17 18">
    <name type="scientific">Lutzomyia longipalpis</name>
    <name type="common">Sand fly</name>
    <dbReference type="NCBI Taxonomy" id="7200"/>
    <lineage>
        <taxon>Eukaryota</taxon>
        <taxon>Metazoa</taxon>
        <taxon>Ecdysozoa</taxon>
        <taxon>Arthropoda</taxon>
        <taxon>Hexapoda</taxon>
        <taxon>Insecta</taxon>
        <taxon>Pterygota</taxon>
        <taxon>Neoptera</taxon>
        <taxon>Endopterygota</taxon>
        <taxon>Diptera</taxon>
        <taxon>Nematocera</taxon>
        <taxon>Psychodoidea</taxon>
        <taxon>Psychodidae</taxon>
        <taxon>Lutzomyia</taxon>
        <taxon>Lutzomyia</taxon>
    </lineage>
</organism>
<dbReference type="InterPro" id="IPR011545">
    <property type="entry name" value="DEAD/DEAH_box_helicase_dom"/>
</dbReference>
<evidence type="ECO:0000256" key="3">
    <source>
        <dbReference type="ARBA" id="ARBA00022741"/>
    </source>
</evidence>
<evidence type="ECO:0000256" key="10">
    <source>
        <dbReference type="ARBA" id="ARBA00049360"/>
    </source>
</evidence>
<evidence type="ECO:0000256" key="6">
    <source>
        <dbReference type="ARBA" id="ARBA00022840"/>
    </source>
</evidence>
<dbReference type="EC" id="5.6.2.4" evidence="11"/>
<dbReference type="Pfam" id="PF00271">
    <property type="entry name" value="Helicase_C"/>
    <property type="match status" value="1"/>
</dbReference>
<dbReference type="InterPro" id="IPR004589">
    <property type="entry name" value="DNA_helicase_ATP-dep_RecQ"/>
</dbReference>
<proteinExistence type="inferred from homology"/>
<evidence type="ECO:0000313" key="16">
    <source>
        <dbReference type="EMBL" id="MBC1169581.1"/>
    </source>
</evidence>
<evidence type="ECO:0000256" key="11">
    <source>
        <dbReference type="RuleBase" id="RU364117"/>
    </source>
</evidence>
<evidence type="ECO:0000259" key="14">
    <source>
        <dbReference type="PROSITE" id="PS51192"/>
    </source>
</evidence>
<dbReference type="CDD" id="cd18794">
    <property type="entry name" value="SF2_C_RecQ"/>
    <property type="match status" value="1"/>
</dbReference>
<feature type="domain" description="Helicase ATP-binding" evidence="14">
    <location>
        <begin position="57"/>
        <end position="222"/>
    </location>
</feature>
<dbReference type="PANTHER" id="PTHR13710">
    <property type="entry name" value="DNA HELICASE RECQ FAMILY MEMBER"/>
    <property type="match status" value="1"/>
</dbReference>
<keyword evidence="5 11" id="KW-0347">Helicase</keyword>
<dbReference type="InterPro" id="IPR014001">
    <property type="entry name" value="Helicase_ATP-bd"/>
</dbReference>
<dbReference type="Gene3D" id="1.10.150.80">
    <property type="entry name" value="HRDC domain"/>
    <property type="match status" value="1"/>
</dbReference>
<dbReference type="EnsemblMetazoa" id="LLOJ010109-RA">
    <property type="protein sequence ID" value="LLOJ010109-PA"/>
    <property type="gene ID" value="LLOJ010109"/>
</dbReference>
<dbReference type="GO" id="GO:0005634">
    <property type="term" value="C:nucleus"/>
    <property type="evidence" value="ECO:0007669"/>
    <property type="project" value="UniProtKB-SubCell"/>
</dbReference>
<feature type="domain" description="HRDC" evidence="13">
    <location>
        <begin position="583"/>
        <end position="665"/>
    </location>
</feature>
<dbReference type="InterPro" id="IPR001650">
    <property type="entry name" value="Helicase_C-like"/>
</dbReference>
<dbReference type="InterPro" id="IPR002121">
    <property type="entry name" value="HRDC_dom"/>
</dbReference>
<dbReference type="GO" id="GO:0009378">
    <property type="term" value="F:four-way junction helicase activity"/>
    <property type="evidence" value="ECO:0007669"/>
    <property type="project" value="TreeGrafter"/>
</dbReference>
<dbReference type="SUPFAM" id="SSF46785">
    <property type="entry name" value="Winged helix' DNA-binding domain"/>
    <property type="match status" value="1"/>
</dbReference>
<dbReference type="Pfam" id="PF16124">
    <property type="entry name" value="RecQ_Zn_bind"/>
    <property type="match status" value="1"/>
</dbReference>
<evidence type="ECO:0000256" key="2">
    <source>
        <dbReference type="ARBA" id="ARBA00005446"/>
    </source>
</evidence>
<keyword evidence="18" id="KW-1185">Reference proteome</keyword>
<dbReference type="GO" id="GO:0005694">
    <property type="term" value="C:chromosome"/>
    <property type="evidence" value="ECO:0007669"/>
    <property type="project" value="TreeGrafter"/>
</dbReference>
<evidence type="ECO:0000256" key="8">
    <source>
        <dbReference type="ARBA" id="ARBA00023235"/>
    </source>
</evidence>
<dbReference type="InterPro" id="IPR018982">
    <property type="entry name" value="RQC_domain"/>
</dbReference>
<evidence type="ECO:0000256" key="12">
    <source>
        <dbReference type="SAM" id="MobiDB-lite"/>
    </source>
</evidence>
<dbReference type="FunFam" id="3.40.50.300:FF:001389">
    <property type="entry name" value="ATP-dependent DNA helicase RecQ"/>
    <property type="match status" value="1"/>
</dbReference>
<dbReference type="VEuPathDB" id="VectorBase:LLOJ010109"/>
<dbReference type="NCBIfam" id="TIGR00614">
    <property type="entry name" value="recQ_fam"/>
    <property type="match status" value="1"/>
</dbReference>
<comment type="catalytic activity">
    <reaction evidence="10 11">
        <text>ATP + H2O = ADP + phosphate + H(+)</text>
        <dbReference type="Rhea" id="RHEA:13065"/>
        <dbReference type="ChEBI" id="CHEBI:15377"/>
        <dbReference type="ChEBI" id="CHEBI:15378"/>
        <dbReference type="ChEBI" id="CHEBI:30616"/>
        <dbReference type="ChEBI" id="CHEBI:43474"/>
        <dbReference type="ChEBI" id="CHEBI:456216"/>
    </reaction>
</comment>
<evidence type="ECO:0000256" key="1">
    <source>
        <dbReference type="ARBA" id="ARBA00001947"/>
    </source>
</evidence>
<dbReference type="EMBL" id="AJWK01035664">
    <property type="status" value="NOT_ANNOTATED_CDS"/>
    <property type="molecule type" value="Genomic_DNA"/>
</dbReference>
<comment type="catalytic activity">
    <reaction evidence="9 11">
        <text>Couples ATP hydrolysis with the unwinding of duplex DNA by translocating in the 3'-5' direction.</text>
        <dbReference type="EC" id="5.6.2.4"/>
    </reaction>
</comment>
<dbReference type="AlphaFoldDB" id="A0A1B0GLL5"/>
<dbReference type="VEuPathDB" id="VectorBase:LLONM1_009275"/>
<reference evidence="16" key="2">
    <citation type="journal article" date="2020" name="BMC">
        <title>Leishmania infection induces a limited differential gene expression in the sand fly midgut.</title>
        <authorList>
            <person name="Coutinho-Abreu I.V."/>
            <person name="Serafim T.D."/>
            <person name="Meneses C."/>
            <person name="Kamhawi S."/>
            <person name="Oliveira F."/>
            <person name="Valenzuela J.G."/>
        </authorList>
    </citation>
    <scope>NUCLEOTIDE SEQUENCE</scope>
    <source>
        <strain evidence="16">Jacobina</strain>
        <tissue evidence="16">Midgut</tissue>
    </source>
</reference>
<name>A0A1B0GLL5_LUTLO</name>
<feature type="region of interest" description="Disordered" evidence="12">
    <location>
        <begin position="821"/>
        <end position="887"/>
    </location>
</feature>
<protein>
    <recommendedName>
        <fullName evidence="11">ATP-dependent DNA helicase</fullName>
        <ecNumber evidence="11">5.6.2.4</ecNumber>
    </recommendedName>
</protein>
<dbReference type="InterPro" id="IPR027417">
    <property type="entry name" value="P-loop_NTPase"/>
</dbReference>
<dbReference type="PANTHER" id="PTHR13710:SF120">
    <property type="entry name" value="BIFUNCTIONAL 3'-5' EXONUCLEASE_ATP-DEPENDENT HELICASE WRN"/>
    <property type="match status" value="1"/>
</dbReference>
<dbReference type="Gene3D" id="1.10.10.10">
    <property type="entry name" value="Winged helix-like DNA-binding domain superfamily/Winged helix DNA-binding domain"/>
    <property type="match status" value="1"/>
</dbReference>
<dbReference type="InterPro" id="IPR036388">
    <property type="entry name" value="WH-like_DNA-bd_sf"/>
</dbReference>
<evidence type="ECO:0000256" key="5">
    <source>
        <dbReference type="ARBA" id="ARBA00022806"/>
    </source>
</evidence>
<dbReference type="Pfam" id="PF00270">
    <property type="entry name" value="DEAD"/>
    <property type="match status" value="1"/>
</dbReference>
<evidence type="ECO:0000259" key="13">
    <source>
        <dbReference type="PROSITE" id="PS50967"/>
    </source>
</evidence>
<dbReference type="GO" id="GO:0005737">
    <property type="term" value="C:cytoplasm"/>
    <property type="evidence" value="ECO:0007669"/>
    <property type="project" value="TreeGrafter"/>
</dbReference>
<dbReference type="InterPro" id="IPR029491">
    <property type="entry name" value="Helicase_HTH"/>
</dbReference>
<keyword evidence="4 11" id="KW-0378">Hydrolase</keyword>
<dbReference type="SMART" id="SM00487">
    <property type="entry name" value="DEXDc"/>
    <property type="match status" value="1"/>
</dbReference>
<dbReference type="GO" id="GO:0005524">
    <property type="term" value="F:ATP binding"/>
    <property type="evidence" value="ECO:0007669"/>
    <property type="project" value="UniProtKB-KW"/>
</dbReference>
<dbReference type="InterPro" id="IPR010997">
    <property type="entry name" value="HRDC-like_sf"/>
</dbReference>
<feature type="region of interest" description="Disordered" evidence="12">
    <location>
        <begin position="776"/>
        <end position="801"/>
    </location>
</feature>
<dbReference type="GO" id="GO:0043138">
    <property type="term" value="F:3'-5' DNA helicase activity"/>
    <property type="evidence" value="ECO:0007669"/>
    <property type="project" value="UniProtKB-EC"/>
</dbReference>
<evidence type="ECO:0000256" key="9">
    <source>
        <dbReference type="ARBA" id="ARBA00034617"/>
    </source>
</evidence>
<sequence length="887" mass="100090">MDSDEDDDLLEALDVMEEFMGRTEPIKEEPPGEEHLRVLRSKFGHTNFRPMQWKIINSLLNEKRDNFAVMATGYGKSLCYQFPSVFTGKLTVVVSPLISLMEDQISALEVMNIEAIFMGTAQKDRQALEKVEAGHFRIVYMSPEYITGNRDVLKRLAPQLTLIAIDEAHCVSQWGHDFRPAFRQLSFIRQAVPNVPILALTATATQRVQEDIVKTLGLRNPQCSISGFDRPNLKLEIYPRNGINAWQDLRQHLENFRGGSAIIYCLTRKLTESVALELQQQNIECEPYHAGLSIKRRTEVHQEFVRDRVKIIVATIAFGMGIDKPDVRLVIHYGCSQNVESYYQEIGRAGRDGNPARCILLHNGKDFGTHMILWEHASHKQRLIELQCAMKDYVELRSCRRAFILKYFNESPDEGRFDFTEDVAKFMDALKALRRYASVTKTILFLRGSKSQKLPAMCCIHTLYGAGKDKSEQWWRMIADLLTREGYLKKVAVAYAAPGVTATNITKKGETWMAKREKILLHPLQGMMQFFTKKVTRKVEISTVKPLFDFGASSSTSAQSSVPKEHPPAAKMNPNLAAASPAKKADEELMKGLLLERSKIASEVDCMPYLVASTTALEQMCKLKPKTLEELRLGKVDGFSEAKIEKFGPVFHPITGPLRGSPLTSYEMFAAGSSLAEIATKRDLTESTIVGHLKSAIEVGKIIRRRDLERLGVDRESFEEIRKNLPADLASAKLTPIKEACDPGISFDSIRFVVAYFRIRQHLERIGQAYEDPDAVEEPLEPQPQIPQTSQKKPENEEEDMDWGEFDTIEQDVLQAAELLDAESQASGSQTLVRPQEKKKFAQVAYMSDDSDDEAQGAKGGDKKENRAPSQTVTPSPVKRRRQNLIL</sequence>
<keyword evidence="3 11" id="KW-0547">Nucleotide-binding</keyword>
<dbReference type="SUPFAM" id="SSF52540">
    <property type="entry name" value="P-loop containing nucleoside triphosphate hydrolases"/>
    <property type="match status" value="1"/>
</dbReference>
<dbReference type="SMART" id="SM00341">
    <property type="entry name" value="HRDC"/>
    <property type="match status" value="1"/>
</dbReference>
<keyword evidence="11" id="KW-0539">Nucleus</keyword>
<dbReference type="GO" id="GO:0006260">
    <property type="term" value="P:DNA replication"/>
    <property type="evidence" value="ECO:0007669"/>
    <property type="project" value="InterPro"/>
</dbReference>
<dbReference type="SUPFAM" id="SSF47819">
    <property type="entry name" value="HRDC-like"/>
    <property type="match status" value="1"/>
</dbReference>
<dbReference type="Pfam" id="PF09382">
    <property type="entry name" value="RQC"/>
    <property type="match status" value="1"/>
</dbReference>
<evidence type="ECO:0000256" key="4">
    <source>
        <dbReference type="ARBA" id="ARBA00022801"/>
    </source>
</evidence>
<feature type="region of interest" description="Disordered" evidence="12">
    <location>
        <begin position="553"/>
        <end position="574"/>
    </location>
</feature>
<accession>A0A1B0GLL5</accession>
<dbReference type="GO" id="GO:0016787">
    <property type="term" value="F:hydrolase activity"/>
    <property type="evidence" value="ECO:0007669"/>
    <property type="project" value="UniProtKB-KW"/>
</dbReference>
<dbReference type="SMART" id="SM00956">
    <property type="entry name" value="RQC"/>
    <property type="match status" value="1"/>
</dbReference>
<dbReference type="Proteomes" id="UP000092461">
    <property type="component" value="Unassembled WGS sequence"/>
</dbReference>
<dbReference type="PROSITE" id="PS50967">
    <property type="entry name" value="HRDC"/>
    <property type="match status" value="1"/>
</dbReference>
<evidence type="ECO:0000259" key="15">
    <source>
        <dbReference type="PROSITE" id="PS51194"/>
    </source>
</evidence>
<dbReference type="SMART" id="SM00490">
    <property type="entry name" value="HELICc"/>
    <property type="match status" value="1"/>
</dbReference>
<feature type="compositionally biased region" description="Basic residues" evidence="12">
    <location>
        <begin position="878"/>
        <end position="887"/>
    </location>
</feature>
<dbReference type="Gene3D" id="3.40.50.300">
    <property type="entry name" value="P-loop containing nucleotide triphosphate hydrolases"/>
    <property type="match status" value="2"/>
</dbReference>
<dbReference type="InterPro" id="IPR036390">
    <property type="entry name" value="WH_DNA-bd_sf"/>
</dbReference>
<dbReference type="EMBL" id="GITU01000878">
    <property type="protein sequence ID" value="MBC1169581.1"/>
    <property type="molecule type" value="Transcribed_RNA"/>
</dbReference>
<dbReference type="Pfam" id="PF00570">
    <property type="entry name" value="HRDC"/>
    <property type="match status" value="1"/>
</dbReference>
<dbReference type="GO" id="GO:0003677">
    <property type="term" value="F:DNA binding"/>
    <property type="evidence" value="ECO:0007669"/>
    <property type="project" value="UniProtKB-KW"/>
</dbReference>
<dbReference type="InterPro" id="IPR044876">
    <property type="entry name" value="HRDC_dom_sf"/>
</dbReference>
<keyword evidence="7" id="KW-0238">DNA-binding</keyword>
<dbReference type="InterPro" id="IPR032284">
    <property type="entry name" value="RecQ_Zn-bd"/>
</dbReference>
<keyword evidence="6 11" id="KW-0067">ATP-binding</keyword>
<evidence type="ECO:0000313" key="18">
    <source>
        <dbReference type="Proteomes" id="UP000092461"/>
    </source>
</evidence>